<name>A0A4D7QUI2_9HYPH</name>
<reference evidence="1 2" key="1">
    <citation type="submission" date="2019-04" db="EMBL/GenBank/DDBJ databases">
        <title>Phreatobacter aquaticus sp. nov.</title>
        <authorList>
            <person name="Choi A."/>
            <person name="Baek K."/>
        </authorList>
    </citation>
    <scope>NUCLEOTIDE SEQUENCE [LARGE SCALE GENOMIC DNA]</scope>
    <source>
        <strain evidence="1 2">NMCR1094</strain>
    </source>
</reference>
<dbReference type="KEGG" id="paqt:E8L99_18475"/>
<evidence type="ECO:0000313" key="2">
    <source>
        <dbReference type="Proteomes" id="UP000298588"/>
    </source>
</evidence>
<accession>A0A4D7QUI2</accession>
<dbReference type="OrthoDB" id="10007237at2"/>
<sequence length="59" mass="6773">MRHAHSVISARDEIFATNFSAEQRDTVQSLTRLETQMGILLQERRVGAPQPPQPIYPPW</sequence>
<protein>
    <submittedName>
        <fullName evidence="1">Uncharacterized protein</fullName>
    </submittedName>
</protein>
<keyword evidence="2" id="KW-1185">Reference proteome</keyword>
<dbReference type="Proteomes" id="UP000298588">
    <property type="component" value="Chromosome"/>
</dbReference>
<organism evidence="1 2">
    <name type="scientific">Phreatobacter aquaticus</name>
    <dbReference type="NCBI Taxonomy" id="2570229"/>
    <lineage>
        <taxon>Bacteria</taxon>
        <taxon>Pseudomonadati</taxon>
        <taxon>Pseudomonadota</taxon>
        <taxon>Alphaproteobacteria</taxon>
        <taxon>Hyphomicrobiales</taxon>
        <taxon>Phreatobacteraceae</taxon>
        <taxon>Phreatobacter</taxon>
    </lineage>
</organism>
<dbReference type="RefSeq" id="WP_137100931.1">
    <property type="nucleotide sequence ID" value="NZ_CP039865.1"/>
</dbReference>
<dbReference type="AlphaFoldDB" id="A0A4D7QUI2"/>
<gene>
    <name evidence="1" type="ORF">E8L99_18475</name>
</gene>
<dbReference type="EMBL" id="CP039865">
    <property type="protein sequence ID" value="QCK87602.1"/>
    <property type="molecule type" value="Genomic_DNA"/>
</dbReference>
<evidence type="ECO:0000313" key="1">
    <source>
        <dbReference type="EMBL" id="QCK87602.1"/>
    </source>
</evidence>
<proteinExistence type="predicted"/>